<comment type="catalytic activity">
    <reaction evidence="5">
        <text>13,14-dihydro-15-oxo-prostaglandin F1alpha + NADP(+) = 15-oxoprostaglandin F1alpha + NADPH + H(+)</text>
        <dbReference type="Rhea" id="RHEA:50592"/>
        <dbReference type="ChEBI" id="CHEBI:15378"/>
        <dbReference type="ChEBI" id="CHEBI:57783"/>
        <dbReference type="ChEBI" id="CHEBI:58349"/>
        <dbReference type="ChEBI" id="CHEBI:79072"/>
        <dbReference type="ChEBI" id="CHEBI:133411"/>
    </reaction>
    <physiologicalReaction direction="right-to-left" evidence="5">
        <dbReference type="Rhea" id="RHEA:50594"/>
    </physiologicalReaction>
</comment>
<protein>
    <recommendedName>
        <fullName evidence="4">15-oxoprostaglandin 13-reductase</fullName>
        <ecNumber evidence="2">1.3.1.48</ecNumber>
    </recommendedName>
    <alternativeName>
        <fullName evidence="4">15-oxoprostaglandin 13-reductase</fullName>
    </alternativeName>
</protein>
<feature type="non-terminal residue" evidence="9">
    <location>
        <position position="1"/>
    </location>
</feature>
<evidence type="ECO:0000256" key="5">
    <source>
        <dbReference type="ARBA" id="ARBA00047878"/>
    </source>
</evidence>
<dbReference type="Pfam" id="PF16884">
    <property type="entry name" value="ADH_N_2"/>
    <property type="match status" value="1"/>
</dbReference>
<dbReference type="GO" id="GO:0016628">
    <property type="term" value="F:oxidoreductase activity, acting on the CH-CH group of donors, NAD or NADP as acceptor"/>
    <property type="evidence" value="ECO:0007669"/>
    <property type="project" value="InterPro"/>
</dbReference>
<dbReference type="EMBL" id="CASHTH010003240">
    <property type="protein sequence ID" value="CAI8042149.1"/>
    <property type="molecule type" value="Genomic_DNA"/>
</dbReference>
<dbReference type="FunFam" id="3.40.50.720:FF:000121">
    <property type="entry name" value="Prostaglandin reductase 2"/>
    <property type="match status" value="1"/>
</dbReference>
<sequence length="332" mass="36120">IDKITLRSRPDGYPKLSDFELVEEQIPQPREGEVLIQSLWLSLDPYMRGRMRDAASYAPSVQLGEVMVGGAVGRITESRTPAYSIGEIVEGRLGWQEYAVSDGRDLRRVDPALGPLPTSLGILGMPGMTAYFGFLDVCNPTPGDTVVVSAASGAVGQVVGQIAKIMGCYVVGTAGSQEKIDYIVNELGFDVGINYKTENVAEALASACPLGIDIYFDNVGGPVSDAVLENLADFARISVCGQISQYNLAEPEMGPRNTRNLTTHQARMEGFLVFQFASRHEEGRQRIARWIKEGKMKYKEDVVEGIENAPAAFIGMMNGENFGKLLIKVSDE</sequence>
<evidence type="ECO:0000313" key="10">
    <source>
        <dbReference type="Proteomes" id="UP001174909"/>
    </source>
</evidence>
<evidence type="ECO:0000256" key="2">
    <source>
        <dbReference type="ARBA" id="ARBA00011981"/>
    </source>
</evidence>
<name>A0AA35T6F9_GEOBA</name>
<proteinExistence type="inferred from homology"/>
<evidence type="ECO:0000256" key="7">
    <source>
        <dbReference type="ARBA" id="ARBA00049070"/>
    </source>
</evidence>
<dbReference type="SMART" id="SM00829">
    <property type="entry name" value="PKS_ER"/>
    <property type="match status" value="1"/>
</dbReference>
<evidence type="ECO:0000256" key="6">
    <source>
        <dbReference type="ARBA" id="ARBA00048290"/>
    </source>
</evidence>
<dbReference type="InterPro" id="IPR041694">
    <property type="entry name" value="ADH_N_2"/>
</dbReference>
<comment type="catalytic activity">
    <reaction evidence="7">
        <text>13,14-dihydro-15-oxo-prostaglandin E1 + NADP(+) = 15-oxoprostaglandin E1 + NADPH + H(+)</text>
        <dbReference type="Rhea" id="RHEA:50584"/>
        <dbReference type="ChEBI" id="CHEBI:15378"/>
        <dbReference type="ChEBI" id="CHEBI:57401"/>
        <dbReference type="ChEBI" id="CHEBI:57783"/>
        <dbReference type="ChEBI" id="CHEBI:58349"/>
        <dbReference type="ChEBI" id="CHEBI:133408"/>
    </reaction>
    <physiologicalReaction direction="right-to-left" evidence="7">
        <dbReference type="Rhea" id="RHEA:50586"/>
    </physiologicalReaction>
</comment>
<evidence type="ECO:0000256" key="1">
    <source>
        <dbReference type="ARBA" id="ARBA00010460"/>
    </source>
</evidence>
<keyword evidence="3" id="KW-0560">Oxidoreductase</keyword>
<gene>
    <name evidence="9" type="ORF">GBAR_LOCUS23401</name>
</gene>
<keyword evidence="10" id="KW-1185">Reference proteome</keyword>
<dbReference type="Gene3D" id="3.40.50.720">
    <property type="entry name" value="NAD(P)-binding Rossmann-like Domain"/>
    <property type="match status" value="1"/>
</dbReference>
<dbReference type="InterPro" id="IPR013149">
    <property type="entry name" value="ADH-like_C"/>
</dbReference>
<dbReference type="AlphaFoldDB" id="A0AA35T6F9"/>
<evidence type="ECO:0000313" key="9">
    <source>
        <dbReference type="EMBL" id="CAI8042149.1"/>
    </source>
</evidence>
<dbReference type="Gene3D" id="3.90.180.10">
    <property type="entry name" value="Medium-chain alcohol dehydrogenases, catalytic domain"/>
    <property type="match status" value="1"/>
</dbReference>
<dbReference type="Proteomes" id="UP001174909">
    <property type="component" value="Unassembled WGS sequence"/>
</dbReference>
<evidence type="ECO:0000256" key="4">
    <source>
        <dbReference type="ARBA" id="ARBA00033119"/>
    </source>
</evidence>
<dbReference type="InterPro" id="IPR036291">
    <property type="entry name" value="NAD(P)-bd_dom_sf"/>
</dbReference>
<organism evidence="9 10">
    <name type="scientific">Geodia barretti</name>
    <name type="common">Barrett's horny sponge</name>
    <dbReference type="NCBI Taxonomy" id="519541"/>
    <lineage>
        <taxon>Eukaryota</taxon>
        <taxon>Metazoa</taxon>
        <taxon>Porifera</taxon>
        <taxon>Demospongiae</taxon>
        <taxon>Heteroscleromorpha</taxon>
        <taxon>Tetractinellida</taxon>
        <taxon>Astrophorina</taxon>
        <taxon>Geodiidae</taxon>
        <taxon>Geodia</taxon>
    </lineage>
</organism>
<dbReference type="EC" id="1.3.1.48" evidence="2"/>
<comment type="similarity">
    <text evidence="1">Belongs to the NADP-dependent oxidoreductase L4BD family.</text>
</comment>
<dbReference type="PANTHER" id="PTHR43205:SF7">
    <property type="entry name" value="PROSTAGLANDIN REDUCTASE 1"/>
    <property type="match status" value="1"/>
</dbReference>
<feature type="domain" description="Enoyl reductase (ER)" evidence="8">
    <location>
        <begin position="16"/>
        <end position="327"/>
    </location>
</feature>
<dbReference type="SUPFAM" id="SSF51735">
    <property type="entry name" value="NAD(P)-binding Rossmann-fold domains"/>
    <property type="match status" value="1"/>
</dbReference>
<dbReference type="CDD" id="cd05288">
    <property type="entry name" value="PGDH"/>
    <property type="match status" value="1"/>
</dbReference>
<dbReference type="InterPro" id="IPR045010">
    <property type="entry name" value="MDR_fam"/>
</dbReference>
<dbReference type="SUPFAM" id="SSF50129">
    <property type="entry name" value="GroES-like"/>
    <property type="match status" value="2"/>
</dbReference>
<comment type="catalytic activity">
    <reaction evidence="6">
        <text>13,14-dihydro-15-oxo-PGF2alpha + NADP(+) = 15-oxoprostaglandin F2alpha + NADPH + H(+)</text>
        <dbReference type="Rhea" id="RHEA:50588"/>
        <dbReference type="ChEBI" id="CHEBI:15378"/>
        <dbReference type="ChEBI" id="CHEBI:57783"/>
        <dbReference type="ChEBI" id="CHEBI:58349"/>
        <dbReference type="ChEBI" id="CHEBI:133374"/>
        <dbReference type="ChEBI" id="CHEBI:133409"/>
    </reaction>
    <physiologicalReaction direction="right-to-left" evidence="6">
        <dbReference type="Rhea" id="RHEA:50590"/>
    </physiologicalReaction>
</comment>
<dbReference type="InterPro" id="IPR011032">
    <property type="entry name" value="GroES-like_sf"/>
</dbReference>
<comment type="caution">
    <text evidence="9">The sequence shown here is derived from an EMBL/GenBank/DDBJ whole genome shotgun (WGS) entry which is preliminary data.</text>
</comment>
<reference evidence="9" key="1">
    <citation type="submission" date="2023-03" db="EMBL/GenBank/DDBJ databases">
        <authorList>
            <person name="Steffen K."/>
            <person name="Cardenas P."/>
        </authorList>
    </citation>
    <scope>NUCLEOTIDE SEQUENCE</scope>
</reference>
<dbReference type="InterPro" id="IPR020843">
    <property type="entry name" value="ER"/>
</dbReference>
<evidence type="ECO:0000256" key="3">
    <source>
        <dbReference type="ARBA" id="ARBA00023002"/>
    </source>
</evidence>
<evidence type="ECO:0000259" key="8">
    <source>
        <dbReference type="SMART" id="SM00829"/>
    </source>
</evidence>
<accession>A0AA35T6F9</accession>
<dbReference type="PANTHER" id="PTHR43205">
    <property type="entry name" value="PROSTAGLANDIN REDUCTASE"/>
    <property type="match status" value="1"/>
</dbReference>
<dbReference type="Pfam" id="PF00107">
    <property type="entry name" value="ADH_zinc_N"/>
    <property type="match status" value="1"/>
</dbReference>